<evidence type="ECO:0000256" key="4">
    <source>
        <dbReference type="ARBA" id="ARBA00023239"/>
    </source>
</evidence>
<dbReference type="InterPro" id="IPR013785">
    <property type="entry name" value="Aldolase_TIM"/>
</dbReference>
<sequence>MDHIITIKETGIIPVIRGATVENIIPVAHALKKGGMNIIEITVETPGALAALEKAANELEGVLVGAGTVLDGETARLAILSGAKFIVSPSMNIETIQMTKRYGAVSIAGGLTPTEIVTAFESGADFVKVFPISIFGPSYIKSMKDPLPQIPLIATGGINIENIEDYIRAGVEAVGIGSSLVNVKKNLTDSYLLEITRNASLLVAAVKKARAK</sequence>
<evidence type="ECO:0000256" key="2">
    <source>
        <dbReference type="ARBA" id="ARBA00006906"/>
    </source>
</evidence>
<dbReference type="CDD" id="cd00452">
    <property type="entry name" value="KDPG_aldolase"/>
    <property type="match status" value="1"/>
</dbReference>
<reference evidence="6 7" key="1">
    <citation type="submission" date="2014-04" db="EMBL/GenBank/DDBJ databases">
        <title>Whole genome shotgun sequence of Geobacillus caldoxylosilyticus NBRC 107762.</title>
        <authorList>
            <person name="Hosoyama A."/>
            <person name="Hosoyama Y."/>
            <person name="Katano-Makiyama Y."/>
            <person name="Tsuchikane K."/>
            <person name="Ohji S."/>
            <person name="Ichikawa N."/>
            <person name="Yamazoe A."/>
            <person name="Fujita N."/>
        </authorList>
    </citation>
    <scope>NUCLEOTIDE SEQUENCE [LARGE SCALE GENOMIC DNA]</scope>
    <source>
        <strain evidence="6 7">NBRC 107762</strain>
    </source>
</reference>
<dbReference type="Pfam" id="PF01081">
    <property type="entry name" value="Aldolase"/>
    <property type="match status" value="1"/>
</dbReference>
<name>A0A023DFB0_9BACL</name>
<dbReference type="EMBL" id="BAWO01000030">
    <property type="protein sequence ID" value="GAJ39950.1"/>
    <property type="molecule type" value="Genomic_DNA"/>
</dbReference>
<dbReference type="Proteomes" id="UP000023561">
    <property type="component" value="Unassembled WGS sequence"/>
</dbReference>
<keyword evidence="5" id="KW-0119">Carbohydrate metabolism</keyword>
<proteinExistence type="inferred from homology"/>
<evidence type="ECO:0000256" key="3">
    <source>
        <dbReference type="ARBA" id="ARBA00011233"/>
    </source>
</evidence>
<comment type="subunit">
    <text evidence="3">Homotrimer.</text>
</comment>
<evidence type="ECO:0000256" key="1">
    <source>
        <dbReference type="ARBA" id="ARBA00004761"/>
    </source>
</evidence>
<keyword evidence="4" id="KW-0456">Lyase</keyword>
<dbReference type="NCBIfam" id="TIGR01182">
    <property type="entry name" value="eda"/>
    <property type="match status" value="1"/>
</dbReference>
<organism evidence="6 7">
    <name type="scientific">Parageobacillus caldoxylosilyticus NBRC 107762</name>
    <dbReference type="NCBI Taxonomy" id="1220594"/>
    <lineage>
        <taxon>Bacteria</taxon>
        <taxon>Bacillati</taxon>
        <taxon>Bacillota</taxon>
        <taxon>Bacilli</taxon>
        <taxon>Bacillales</taxon>
        <taxon>Anoxybacillaceae</taxon>
        <taxon>Saccharococcus</taxon>
    </lineage>
</organism>
<evidence type="ECO:0000313" key="6">
    <source>
        <dbReference type="EMBL" id="GAJ39950.1"/>
    </source>
</evidence>
<dbReference type="AlphaFoldDB" id="A0A023DFB0"/>
<comment type="caution">
    <text evidence="6">The sequence shown here is derived from an EMBL/GenBank/DDBJ whole genome shotgun (WGS) entry which is preliminary data.</text>
</comment>
<comment type="pathway">
    <text evidence="1">Carbohydrate acid metabolism.</text>
</comment>
<protein>
    <submittedName>
        <fullName evidence="6">4-hydroxy-2-oxoglutarate/2-dehydro-3-deoxy-phosphogluconate aldolase</fullName>
    </submittedName>
</protein>
<dbReference type="GO" id="GO:0016829">
    <property type="term" value="F:lyase activity"/>
    <property type="evidence" value="ECO:0007669"/>
    <property type="project" value="UniProtKB-KW"/>
</dbReference>
<gene>
    <name evidence="6" type="primary">kdgA</name>
    <name evidence="6" type="ORF">GCA01S_030_00310</name>
</gene>
<dbReference type="PANTHER" id="PTHR30246:SF1">
    <property type="entry name" value="2-DEHYDRO-3-DEOXY-6-PHOSPHOGALACTONATE ALDOLASE-RELATED"/>
    <property type="match status" value="1"/>
</dbReference>
<dbReference type="InterPro" id="IPR000887">
    <property type="entry name" value="Aldlse_KDPG_KHG"/>
</dbReference>
<dbReference type="SUPFAM" id="SSF51569">
    <property type="entry name" value="Aldolase"/>
    <property type="match status" value="1"/>
</dbReference>
<accession>A0A023DFB0</accession>
<keyword evidence="7" id="KW-1185">Reference proteome</keyword>
<evidence type="ECO:0000256" key="5">
    <source>
        <dbReference type="ARBA" id="ARBA00023277"/>
    </source>
</evidence>
<dbReference type="Gene3D" id="3.20.20.70">
    <property type="entry name" value="Aldolase class I"/>
    <property type="match status" value="1"/>
</dbReference>
<dbReference type="OrthoDB" id="9802667at2"/>
<dbReference type="PANTHER" id="PTHR30246">
    <property type="entry name" value="2-KETO-3-DEOXY-6-PHOSPHOGLUCONATE ALDOLASE"/>
    <property type="match status" value="1"/>
</dbReference>
<evidence type="ECO:0000313" key="7">
    <source>
        <dbReference type="Proteomes" id="UP000023561"/>
    </source>
</evidence>
<comment type="similarity">
    <text evidence="2">Belongs to the KHG/KDPG aldolase family.</text>
</comment>
<dbReference type="RefSeq" id="WP_017434265.1">
    <property type="nucleotide sequence ID" value="NZ_BAWO01000030.1"/>
</dbReference>